<sequence>MEDELISFKTAKLAKEKGFNLECNKCWRIINSIKDKNKRSSLGDFYETNGGSPIGVKVFERFYAPTQSLLQRWLREVHNLNIEMVAHTSHIDAFEKQFRWVSYLGWRKDSDEQISSSKTYEGALEIALQEALKLIKNNCDEV</sequence>
<name>A0A0S2MVT3_9CAUD</name>
<accession>A0A0S2MVT3</accession>
<dbReference type="EMBL" id="KT962245">
    <property type="protein sequence ID" value="ALO80042.1"/>
    <property type="molecule type" value="Genomic_RNA"/>
</dbReference>
<dbReference type="Proteomes" id="UP000229115">
    <property type="component" value="Segment"/>
</dbReference>
<evidence type="ECO:0000313" key="2">
    <source>
        <dbReference type="Proteomes" id="UP000229115"/>
    </source>
</evidence>
<reference evidence="1 2" key="1">
    <citation type="submission" date="2015-10" db="EMBL/GenBank/DDBJ databases">
        <title>Large-scale maps of variable infection efficiencies in aquatic Bacteriodetes phage-host model systems.</title>
        <authorList>
            <person name="Holmfeldt K."/>
            <person name="Solonenko N."/>
            <person name="Howard-Varona C."/>
            <person name="Moreno M."/>
            <person name="Malmstrom R.R."/>
            <person name="Blow M.J."/>
            <person name="Sullivan M.B."/>
        </authorList>
    </citation>
    <scope>NUCLEOTIDE SEQUENCE [LARGE SCALE GENOMIC DNA]</scope>
</reference>
<gene>
    <name evidence="1" type="ORF">Phi4113_033</name>
</gene>
<proteinExistence type="predicted"/>
<evidence type="ECO:0000313" key="1">
    <source>
        <dbReference type="EMBL" id="ALO80042.1"/>
    </source>
</evidence>
<organism evidence="1 2">
    <name type="scientific">Cellulophaga phage phi4:1_13</name>
    <dbReference type="NCBI Taxonomy" id="1747284"/>
    <lineage>
        <taxon>Viruses</taxon>
        <taxon>Duplodnaviria</taxon>
        <taxon>Heunggongvirae</taxon>
        <taxon>Uroviricota</taxon>
        <taxon>Caudoviricetes</taxon>
        <taxon>Lightbulbvirus</taxon>
        <taxon>Lightbulbvirus Cba41</taxon>
    </lineage>
</organism>
<protein>
    <submittedName>
        <fullName evidence="1">Uncharacterized protein</fullName>
    </submittedName>
</protein>